<dbReference type="Proteomes" id="UP000229559">
    <property type="component" value="Unassembled WGS sequence"/>
</dbReference>
<dbReference type="PANTHER" id="PTHR15811">
    <property type="entry name" value="MTH938 DOMAIN-CONTAINING PROTEIN"/>
    <property type="match status" value="1"/>
</dbReference>
<accession>A0A2M6YQQ2</accession>
<dbReference type="GO" id="GO:0005737">
    <property type="term" value="C:cytoplasm"/>
    <property type="evidence" value="ECO:0007669"/>
    <property type="project" value="TreeGrafter"/>
</dbReference>
<name>A0A2M6YQQ2_9BACT</name>
<dbReference type="AlphaFoldDB" id="A0A2M6YQQ2"/>
<dbReference type="EMBL" id="PEXA01000004">
    <property type="protein sequence ID" value="PIU33421.1"/>
    <property type="molecule type" value="Genomic_DNA"/>
</dbReference>
<dbReference type="Gene3D" id="3.40.1230.10">
    <property type="entry name" value="MTH938-like"/>
    <property type="match status" value="1"/>
</dbReference>
<protein>
    <submittedName>
        <fullName evidence="1">Uncharacterized protein</fullName>
    </submittedName>
</protein>
<comment type="caution">
    <text evidence="1">The sequence shown here is derived from an EMBL/GenBank/DDBJ whole genome shotgun (WGS) entry which is preliminary data.</text>
</comment>
<dbReference type="PANTHER" id="PTHR15811:SF5">
    <property type="entry name" value="MTH938 DOMAIN-CONTAINING PROTEIN"/>
    <property type="match status" value="1"/>
</dbReference>
<organism evidence="1 2">
    <name type="scientific">Candidatus Shapirobacteria bacterium CG07_land_8_20_14_0_80_39_12</name>
    <dbReference type="NCBI Taxonomy" id="1974480"/>
    <lineage>
        <taxon>Bacteria</taxon>
        <taxon>Candidatus Shapironibacteriota</taxon>
    </lineage>
</organism>
<dbReference type="SUPFAM" id="SSF64076">
    <property type="entry name" value="MTH938-like"/>
    <property type="match status" value="1"/>
</dbReference>
<gene>
    <name evidence="1" type="ORF">COT04_00115</name>
</gene>
<evidence type="ECO:0000313" key="2">
    <source>
        <dbReference type="Proteomes" id="UP000229559"/>
    </source>
</evidence>
<dbReference type="Pfam" id="PF04430">
    <property type="entry name" value="DUF498"/>
    <property type="match status" value="1"/>
</dbReference>
<dbReference type="InterPro" id="IPR036748">
    <property type="entry name" value="MTH938-like_sf"/>
</dbReference>
<evidence type="ECO:0000313" key="1">
    <source>
        <dbReference type="EMBL" id="PIU33421.1"/>
    </source>
</evidence>
<sequence>MVKIEKISWAKVRINGQDFWQVLLIGKEMIPRKVEKIKQIYGTDHVVADWEQKLLLSENPEVILIASGWNGVLKVEENFKKRIEKRGIELKIVLTPRIMEEYQQLINQGKKVNCLIHTTC</sequence>
<reference evidence="2" key="1">
    <citation type="submission" date="2017-09" db="EMBL/GenBank/DDBJ databases">
        <title>Depth-based differentiation of microbial function through sediment-hosted aquifers and enrichment of novel symbionts in the deep terrestrial subsurface.</title>
        <authorList>
            <person name="Probst A.J."/>
            <person name="Ladd B."/>
            <person name="Jarett J.K."/>
            <person name="Geller-Mcgrath D.E."/>
            <person name="Sieber C.M.K."/>
            <person name="Emerson J.B."/>
            <person name="Anantharaman K."/>
            <person name="Thomas B.C."/>
            <person name="Malmstrom R."/>
            <person name="Stieglmeier M."/>
            <person name="Klingl A."/>
            <person name="Woyke T."/>
            <person name="Ryan C.M."/>
            <person name="Banfield J.F."/>
        </authorList>
    </citation>
    <scope>NUCLEOTIDE SEQUENCE [LARGE SCALE GENOMIC DNA]</scope>
</reference>
<dbReference type="InterPro" id="IPR007523">
    <property type="entry name" value="NDUFAF3/AAMDC"/>
</dbReference>
<proteinExistence type="predicted"/>